<dbReference type="Proteomes" id="UP000567922">
    <property type="component" value="Unassembled WGS sequence"/>
</dbReference>
<proteinExistence type="predicted"/>
<accession>A0A839RV08</accession>
<protein>
    <recommendedName>
        <fullName evidence="3">DUF3168 domain-containing protein</fullName>
    </recommendedName>
</protein>
<gene>
    <name evidence="1" type="ORF">FHU29_004642</name>
</gene>
<evidence type="ECO:0000313" key="2">
    <source>
        <dbReference type="Proteomes" id="UP000567922"/>
    </source>
</evidence>
<dbReference type="AlphaFoldDB" id="A0A839RV08"/>
<dbReference type="RefSeq" id="WP_064442621.1">
    <property type="nucleotide sequence ID" value="NZ_BDDI01000030.1"/>
</dbReference>
<evidence type="ECO:0000313" key="1">
    <source>
        <dbReference type="EMBL" id="MBB3040147.1"/>
    </source>
</evidence>
<sequence>MTQPTTVAGLIVARIAELPGVDCELEMSYPTEANVPVVGVTPLPAQILAQPYGAPFSIDQLDFDIDVYHADLGQVHALGQTLRDHLRTWIPGPGLTVDAVPDFTKRPYPNEKLRRVGAIMSIISMPS</sequence>
<dbReference type="EMBL" id="JACHWS010000008">
    <property type="protein sequence ID" value="MBB3040147.1"/>
    <property type="molecule type" value="Genomic_DNA"/>
</dbReference>
<reference evidence="1 2" key="1">
    <citation type="submission" date="2020-08" db="EMBL/GenBank/DDBJ databases">
        <title>Sequencing the genomes of 1000 actinobacteria strains.</title>
        <authorList>
            <person name="Klenk H.-P."/>
        </authorList>
    </citation>
    <scope>NUCLEOTIDE SEQUENCE [LARGE SCALE GENOMIC DNA]</scope>
    <source>
        <strain evidence="1 2">DSM 45258</strain>
    </source>
</reference>
<organism evidence="1 2">
    <name type="scientific">Hoyosella altamirensis</name>
    <dbReference type="NCBI Taxonomy" id="616997"/>
    <lineage>
        <taxon>Bacteria</taxon>
        <taxon>Bacillati</taxon>
        <taxon>Actinomycetota</taxon>
        <taxon>Actinomycetes</taxon>
        <taxon>Mycobacteriales</taxon>
        <taxon>Hoyosellaceae</taxon>
        <taxon>Hoyosella</taxon>
    </lineage>
</organism>
<keyword evidence="2" id="KW-1185">Reference proteome</keyword>
<evidence type="ECO:0008006" key="3">
    <source>
        <dbReference type="Google" id="ProtNLM"/>
    </source>
</evidence>
<comment type="caution">
    <text evidence="1">The sequence shown here is derived from an EMBL/GenBank/DDBJ whole genome shotgun (WGS) entry which is preliminary data.</text>
</comment>
<name>A0A839RV08_9ACTN</name>